<feature type="domain" description="Hydantoinase/oxoprolinase N-terminal" evidence="2">
    <location>
        <begin position="9"/>
        <end position="196"/>
    </location>
</feature>
<dbReference type="EC" id="3.5.2.14" evidence="5"/>
<evidence type="ECO:0000259" key="2">
    <source>
        <dbReference type="Pfam" id="PF05378"/>
    </source>
</evidence>
<dbReference type="Pfam" id="PF19278">
    <property type="entry name" value="Hydant_A_C"/>
    <property type="match status" value="1"/>
</dbReference>
<dbReference type="Proteomes" id="UP000218620">
    <property type="component" value="Unassembled WGS sequence"/>
</dbReference>
<protein>
    <submittedName>
        <fullName evidence="4">5-oxoprolinase</fullName>
    </submittedName>
    <submittedName>
        <fullName evidence="5">N-methylhydantoinase A</fullName>
        <ecNumber evidence="5">3.5.2.14</ecNumber>
    </submittedName>
</protein>
<dbReference type="EMBL" id="NRGQ01000012">
    <property type="protein sequence ID" value="PCC42826.1"/>
    <property type="molecule type" value="Genomic_DNA"/>
</dbReference>
<feature type="domain" description="Acetophenone carboxylase-like C-terminal" evidence="3">
    <location>
        <begin position="523"/>
        <end position="698"/>
    </location>
</feature>
<evidence type="ECO:0000313" key="7">
    <source>
        <dbReference type="Proteomes" id="UP000234525"/>
    </source>
</evidence>
<dbReference type="GO" id="GO:0006749">
    <property type="term" value="P:glutathione metabolic process"/>
    <property type="evidence" value="ECO:0007669"/>
    <property type="project" value="TreeGrafter"/>
</dbReference>
<reference evidence="7" key="2">
    <citation type="submission" date="2017-03" db="EMBL/GenBank/DDBJ databases">
        <authorList>
            <person name="Monnet C."/>
        </authorList>
    </citation>
    <scope>NUCLEOTIDE SEQUENCE [LARGE SCALE GENOMIC DNA]</scope>
    <source>
        <strain evidence="7">ATCC 9175</strain>
    </source>
</reference>
<dbReference type="GO" id="GO:0017168">
    <property type="term" value="F:5-oxoprolinase (ATP-hydrolyzing) activity"/>
    <property type="evidence" value="ECO:0007669"/>
    <property type="project" value="TreeGrafter"/>
</dbReference>
<dbReference type="Pfam" id="PF01968">
    <property type="entry name" value="Hydantoinase_A"/>
    <property type="match status" value="1"/>
</dbReference>
<name>A0A2A3YU24_BREAU</name>
<dbReference type="Proteomes" id="UP000234525">
    <property type="component" value="Unassembled WGS sequence"/>
</dbReference>
<dbReference type="GO" id="GO:0047423">
    <property type="term" value="F:N-methylhydantoinase (ATP-hydrolyzing) activity"/>
    <property type="evidence" value="ECO:0007669"/>
    <property type="project" value="UniProtKB-EC"/>
</dbReference>
<dbReference type="InterPro" id="IPR045079">
    <property type="entry name" value="Oxoprolinase-like"/>
</dbReference>
<dbReference type="InterPro" id="IPR049517">
    <property type="entry name" value="ACX-like_C"/>
</dbReference>
<dbReference type="EMBL" id="FXZB01000014">
    <property type="protein sequence ID" value="SMX83865.1"/>
    <property type="molecule type" value="Genomic_DNA"/>
</dbReference>
<evidence type="ECO:0000259" key="1">
    <source>
        <dbReference type="Pfam" id="PF01968"/>
    </source>
</evidence>
<feature type="domain" description="Hydantoinase A/oxoprolinase" evidence="1">
    <location>
        <begin position="217"/>
        <end position="507"/>
    </location>
</feature>
<dbReference type="Pfam" id="PF05378">
    <property type="entry name" value="Hydant_A_N"/>
    <property type="match status" value="1"/>
</dbReference>
<reference evidence="4 6" key="1">
    <citation type="journal article" date="2017" name="Elife">
        <title>Extensive horizontal gene transfer in cheese-associated bacteria.</title>
        <authorList>
            <person name="Bonham K.S."/>
            <person name="Wolfe B.E."/>
            <person name="Dutton R.J."/>
        </authorList>
    </citation>
    <scope>NUCLEOTIDE SEQUENCE [LARGE SCALE GENOMIC DNA]</scope>
    <source>
        <strain evidence="4 6">962_8</strain>
    </source>
</reference>
<gene>
    <name evidence="5" type="ORF">BAUR9175_02183</name>
    <name evidence="4" type="ORF">CIK65_10465</name>
</gene>
<dbReference type="InterPro" id="IPR002821">
    <property type="entry name" value="Hydantoinase_A"/>
</dbReference>
<evidence type="ECO:0000313" key="4">
    <source>
        <dbReference type="EMBL" id="PCC42826.1"/>
    </source>
</evidence>
<accession>A0A2A3YU24</accession>
<dbReference type="InterPro" id="IPR043129">
    <property type="entry name" value="ATPase_NBD"/>
</dbReference>
<keyword evidence="7" id="KW-1185">Reference proteome</keyword>
<proteinExistence type="predicted"/>
<reference evidence="5" key="3">
    <citation type="submission" date="2017-03" db="EMBL/GenBank/DDBJ databases">
        <authorList>
            <person name="Afonso C.L."/>
            <person name="Miller P.J."/>
            <person name="Scott M.A."/>
            <person name="Spackman E."/>
            <person name="Goraichik I."/>
            <person name="Dimitrov K.M."/>
            <person name="Suarez D.L."/>
            <person name="Swayne D.E."/>
        </authorList>
    </citation>
    <scope>NUCLEOTIDE SEQUENCE [LARGE SCALE GENOMIC DNA]</scope>
    <source>
        <strain evidence="5">ATCC 9175</strain>
    </source>
</reference>
<dbReference type="PANTHER" id="PTHR11365:SF23">
    <property type="entry name" value="HYPOTHETICAL 5-OXOPROLINASE (EUROFUNG)-RELATED"/>
    <property type="match status" value="1"/>
</dbReference>
<dbReference type="InterPro" id="IPR008040">
    <property type="entry name" value="Hydant_A_N"/>
</dbReference>
<dbReference type="RefSeq" id="WP_096178259.1">
    <property type="nucleotide sequence ID" value="NZ_BJME01000022.1"/>
</dbReference>
<accession>A0A2H1J8M4</accession>
<dbReference type="PANTHER" id="PTHR11365">
    <property type="entry name" value="5-OXOPROLINASE RELATED"/>
    <property type="match status" value="1"/>
</dbReference>
<sequence length="714" mass="76430">MSTQSPRIRIGIDTGGTFTDVVAFNEATGELTTTKTPSTPSNPADGFINGIDKVLEMLGTDQDSATITASDISAVSHGTTVATNQLLEGKLDRLGFITTEGYEFVLEIARQAVPDGYGNSYFWVKPDRIVPADLVKTVTGRMDFEGNEVRPFDEDEARKVARWFRDQGVGTLGVNFLHAYANPAHEQRMREILLEEHPDVIVSLSSEVLREYREYERSMTTLVDAAVKPKVSSYVKNIHERLDAYTGTDKDSKLPFYIMKSNGGVLSADEVVNQPITTVLSGPAAGALGAGLIAREAGFDKVLTCDGGGTSTDVTVVVDGEPALTTEGSVGVYPSKIPMIDVVTVGAGGGSIAWTTAEGQLKVGPQSAGADPGPICYGNGGVEPTITDAHVFLGRIPPHLLGGEIPLDADAAGRGISEIAAKLGLSTEKAATGILEISAWNQANALRQISVQRGLDVRDFMLTTFGGSGSLLACTLVDILDLAGVVVPLNPGNVSAFGLLTVDVKNDYVQTNVARDDGLDIAEVAGLFDRLQARATEALVNEGFAPERHQFDRSVDLRYFGQAFEVRVPAPSGTITREWADEVTRAFHAEHRQLYGYDFADASDQHVEWVNVRVSGIGPITRPELRHIASAEGAPDKSERAQTAVRPVCFDAEDGFVDTAVYWRESLLAGDTLEGPAIIEEFGSTFPLHPGFTARIDASGNIITTRSNRQEAGK</sequence>
<organism evidence="4 6">
    <name type="scientific">Brevibacterium aurantiacum</name>
    <dbReference type="NCBI Taxonomy" id="273384"/>
    <lineage>
        <taxon>Bacteria</taxon>
        <taxon>Bacillati</taxon>
        <taxon>Actinomycetota</taxon>
        <taxon>Actinomycetes</taxon>
        <taxon>Micrococcales</taxon>
        <taxon>Brevibacteriaceae</taxon>
        <taxon>Brevibacterium</taxon>
    </lineage>
</organism>
<dbReference type="AlphaFoldDB" id="A0A2A3YU24"/>
<dbReference type="SUPFAM" id="SSF53067">
    <property type="entry name" value="Actin-like ATPase domain"/>
    <property type="match status" value="1"/>
</dbReference>
<evidence type="ECO:0000259" key="3">
    <source>
        <dbReference type="Pfam" id="PF19278"/>
    </source>
</evidence>
<keyword evidence="5" id="KW-0378">Hydrolase</keyword>
<evidence type="ECO:0000313" key="6">
    <source>
        <dbReference type="Proteomes" id="UP000218620"/>
    </source>
</evidence>
<dbReference type="GO" id="GO:0005829">
    <property type="term" value="C:cytosol"/>
    <property type="evidence" value="ECO:0007669"/>
    <property type="project" value="TreeGrafter"/>
</dbReference>
<evidence type="ECO:0000313" key="5">
    <source>
        <dbReference type="EMBL" id="SMX83865.1"/>
    </source>
</evidence>